<reference evidence="1" key="1">
    <citation type="journal article" date="2020" name="mSystems">
        <title>Genome- and Community-Level Interaction Insights into Carbon Utilization and Element Cycling Functions of Hydrothermarchaeota in Hydrothermal Sediment.</title>
        <authorList>
            <person name="Zhou Z."/>
            <person name="Liu Y."/>
            <person name="Xu W."/>
            <person name="Pan J."/>
            <person name="Luo Z.H."/>
            <person name="Li M."/>
        </authorList>
    </citation>
    <scope>NUCLEOTIDE SEQUENCE [LARGE SCALE GENOMIC DNA]</scope>
    <source>
        <strain evidence="1">HyVt-85</strain>
    </source>
</reference>
<comment type="caution">
    <text evidence="1">The sequence shown here is derived from an EMBL/GenBank/DDBJ whole genome shotgun (WGS) entry which is preliminary data.</text>
</comment>
<dbReference type="Proteomes" id="UP000886130">
    <property type="component" value="Unassembled WGS sequence"/>
</dbReference>
<accession>A0A7J3T8Z9</accession>
<sequence length="471" mass="55172">MKKKRYIKLFREPEIPDIQFGNWMRYVVQSTRDIEQLRALIYLQKMQRAWTLKSAKEWLIAKTGGREILGRLKSTGLMREVGEEGGAKLYSLVSIRRIENWLRKYHGESRNLSTEEAMREYESVVLEMKREYESFIKSVGEENVEYWVKKISSINDLVEYTKSIMGSELYMDALLPIIQQYSMANVDIYSSANLERKINQTGFSLAYFGEPGTGKTFATDDLLRGKEEKGVPPHGIIGRLRYAQGMTPKMFIAILEAYQDYPVDWVIPEFRDFFGYRGMVEKLKLVMERREVRDETRSGIIGPYKVTSFFIVNYNTQISKGRWRNTINDPNFSAVEDRMICKLFINTPERRKLIWKNMKRIASGSVNYYLAEILRKHITYTYHLLQERMPKIVVDEDEYMKLGDRIAEEIEKKETPVSLRIVDRALQIAASASLVSYLARRENEEVWIDENSIKLALNFALQEIYTRSLKA</sequence>
<evidence type="ECO:0000313" key="1">
    <source>
        <dbReference type="EMBL" id="HHE75703.1"/>
    </source>
</evidence>
<name>A0A7J3T8Z9_9ARCH</name>
<dbReference type="AlphaFoldDB" id="A0A7J3T8Z9"/>
<organism evidence="1">
    <name type="scientific">Candidatus Aciduliprofundum boonei</name>
    <dbReference type="NCBI Taxonomy" id="379547"/>
    <lineage>
        <taxon>Archaea</taxon>
        <taxon>Methanobacteriati</taxon>
        <taxon>Thermoplasmatota</taxon>
        <taxon>DHVE2 group</taxon>
        <taxon>Candidatus Aciduliprofundum</taxon>
    </lineage>
</organism>
<proteinExistence type="predicted"/>
<protein>
    <submittedName>
        <fullName evidence="1">Uncharacterized protein</fullName>
    </submittedName>
</protein>
<gene>
    <name evidence="1" type="ORF">ENL31_01070</name>
</gene>
<dbReference type="EMBL" id="DRTM01000082">
    <property type="protein sequence ID" value="HHE75703.1"/>
    <property type="molecule type" value="Genomic_DNA"/>
</dbReference>